<gene>
    <name evidence="4" type="ORF">LTR97_003555</name>
</gene>
<dbReference type="PANTHER" id="PTHR13395">
    <property type="entry name" value="SISTER CHROMATID COHESION PROTEIN DCC1-RELATED"/>
    <property type="match status" value="1"/>
</dbReference>
<dbReference type="GO" id="GO:0006260">
    <property type="term" value="P:DNA replication"/>
    <property type="evidence" value="ECO:0007669"/>
    <property type="project" value="UniProtKB-KW"/>
</dbReference>
<evidence type="ECO:0000256" key="3">
    <source>
        <dbReference type="SAM" id="MobiDB-lite"/>
    </source>
</evidence>
<organism evidence="4 5">
    <name type="scientific">Elasticomyces elasticus</name>
    <dbReference type="NCBI Taxonomy" id="574655"/>
    <lineage>
        <taxon>Eukaryota</taxon>
        <taxon>Fungi</taxon>
        <taxon>Dikarya</taxon>
        <taxon>Ascomycota</taxon>
        <taxon>Pezizomycotina</taxon>
        <taxon>Dothideomycetes</taxon>
        <taxon>Dothideomycetidae</taxon>
        <taxon>Mycosphaerellales</taxon>
        <taxon>Teratosphaeriaceae</taxon>
        <taxon>Elasticomyces</taxon>
    </lineage>
</organism>
<accession>A0AAN7WE69</accession>
<dbReference type="PANTHER" id="PTHR13395:SF6">
    <property type="entry name" value="SISTER CHROMATID COHESION PROTEIN DCC1"/>
    <property type="match status" value="1"/>
</dbReference>
<keyword evidence="2" id="KW-0235">DNA replication</keyword>
<comment type="similarity">
    <text evidence="1">Belongs to the DCC1 family.</text>
</comment>
<dbReference type="Proteomes" id="UP001310594">
    <property type="component" value="Unassembled WGS sequence"/>
</dbReference>
<dbReference type="EMBL" id="JAVRQU010000005">
    <property type="protein sequence ID" value="KAK5702610.1"/>
    <property type="molecule type" value="Genomic_DNA"/>
</dbReference>
<evidence type="ECO:0008006" key="6">
    <source>
        <dbReference type="Google" id="ProtNLM"/>
    </source>
</evidence>
<dbReference type="Pfam" id="PF09724">
    <property type="entry name" value="Dcc1"/>
    <property type="match status" value="1"/>
</dbReference>
<evidence type="ECO:0000313" key="5">
    <source>
        <dbReference type="Proteomes" id="UP001310594"/>
    </source>
</evidence>
<comment type="caution">
    <text evidence="4">The sequence shown here is derived from an EMBL/GenBank/DDBJ whole genome shotgun (WGS) entry which is preliminary data.</text>
</comment>
<dbReference type="InterPro" id="IPR019128">
    <property type="entry name" value="Dcc1"/>
</dbReference>
<dbReference type="AlphaFoldDB" id="A0AAN7WE69"/>
<dbReference type="GO" id="GO:0000775">
    <property type="term" value="C:chromosome, centromeric region"/>
    <property type="evidence" value="ECO:0007669"/>
    <property type="project" value="TreeGrafter"/>
</dbReference>
<proteinExistence type="inferred from homology"/>
<dbReference type="GO" id="GO:0000785">
    <property type="term" value="C:chromatin"/>
    <property type="evidence" value="ECO:0007669"/>
    <property type="project" value="TreeGrafter"/>
</dbReference>
<evidence type="ECO:0000256" key="2">
    <source>
        <dbReference type="ARBA" id="ARBA00022705"/>
    </source>
</evidence>
<feature type="compositionally biased region" description="Low complexity" evidence="3">
    <location>
        <begin position="310"/>
        <end position="323"/>
    </location>
</feature>
<reference evidence="4" key="1">
    <citation type="submission" date="2023-08" db="EMBL/GenBank/DDBJ databases">
        <title>Black Yeasts Isolated from many extreme environments.</title>
        <authorList>
            <person name="Coleine C."/>
            <person name="Stajich J.E."/>
            <person name="Selbmann L."/>
        </authorList>
    </citation>
    <scope>NUCLEOTIDE SEQUENCE</scope>
    <source>
        <strain evidence="4">CCFEE 5810</strain>
    </source>
</reference>
<name>A0AAN7WE69_9PEZI</name>
<sequence>MSTQPDDGFTFSILPEEQREHFRLLELPPELLELVTSNTSHTLQFKSADGQHTSKVGPVPEAYICTSDKTYKIRQVNSSNSVYICQPANNDDDNGLPQAGLQAIAQSSWTLELNQAQTNFAIQHLTAMLPTYSSTGSYQSKELASKNQIFDNIPSSQAQCEQAWKDLACFELSDPQGCFLPSAGVKVQVWRSMLDQAVASGVDLTGDLSPKQLDVIVDPNEEWPIEIGQAVLDSILSGEDRIDESKCVASVGVDLLAARLGVVQPTAEFLATWRNALPEKWRAQAKIEMLLRTEYRLGDSRKTIAYAGAESKAAAADGDPTTGAKRKWHDKFRASKKAA</sequence>
<dbReference type="GO" id="GO:0031390">
    <property type="term" value="C:Ctf18 RFC-like complex"/>
    <property type="evidence" value="ECO:0007669"/>
    <property type="project" value="InterPro"/>
</dbReference>
<evidence type="ECO:0000313" key="4">
    <source>
        <dbReference type="EMBL" id="KAK5702610.1"/>
    </source>
</evidence>
<dbReference type="GO" id="GO:0034088">
    <property type="term" value="P:maintenance of mitotic sister chromatid cohesion"/>
    <property type="evidence" value="ECO:0007669"/>
    <property type="project" value="TreeGrafter"/>
</dbReference>
<feature type="region of interest" description="Disordered" evidence="3">
    <location>
        <begin position="310"/>
        <end position="339"/>
    </location>
</feature>
<protein>
    <recommendedName>
        <fullName evidence="6">Sister chromatid cohesion protein Dcc1</fullName>
    </recommendedName>
</protein>
<evidence type="ECO:0000256" key="1">
    <source>
        <dbReference type="ARBA" id="ARBA00007017"/>
    </source>
</evidence>
<feature type="compositionally biased region" description="Basic residues" evidence="3">
    <location>
        <begin position="324"/>
        <end position="339"/>
    </location>
</feature>